<comment type="caution">
    <text evidence="1">The sequence shown here is derived from an EMBL/GenBank/DDBJ whole genome shotgun (WGS) entry which is preliminary data.</text>
</comment>
<protein>
    <recommendedName>
        <fullName evidence="3">tRNA pseudouridine synthase D family protein</fullName>
    </recommendedName>
</protein>
<evidence type="ECO:0000313" key="1">
    <source>
        <dbReference type="EMBL" id="OFC63850.1"/>
    </source>
</evidence>
<sequence length="122" mass="14069">MSSASSFRWNVEVNQLLNCLFPIDKFCEEIIDGIPLGFFVSQNALKQLPVTEHTRAYRRYGKNGDPFNYTLIKRPILHNIDVMIKDVVSDKETKSGMVVELRFFLPPGTYATNLVRQFFSFS</sequence>
<name>A0A1E7Z4Y7_9GAMM</name>
<gene>
    <name evidence="1" type="ORF">BBW68_03595</name>
</gene>
<dbReference type="AlphaFoldDB" id="A0A1E7Z4Y7"/>
<reference evidence="1 2" key="1">
    <citation type="submission" date="2016-07" db="EMBL/GenBank/DDBJ databases">
        <authorList>
            <person name="Yuval B."/>
        </authorList>
    </citation>
    <scope>NUCLEOTIDE SEQUENCE [LARGE SCALE GENOMIC DNA]</scope>
    <source>
        <strain evidence="1 2">IL</strain>
    </source>
</reference>
<dbReference type="Proteomes" id="UP000243534">
    <property type="component" value="Unassembled WGS sequence"/>
</dbReference>
<proteinExistence type="predicted"/>
<evidence type="ECO:0000313" key="2">
    <source>
        <dbReference type="Proteomes" id="UP000243534"/>
    </source>
</evidence>
<organism evidence="1 2">
    <name type="scientific">Candidatus Erwinia dacicola</name>
    <dbReference type="NCBI Taxonomy" id="252393"/>
    <lineage>
        <taxon>Bacteria</taxon>
        <taxon>Pseudomonadati</taxon>
        <taxon>Pseudomonadota</taxon>
        <taxon>Gammaproteobacteria</taxon>
        <taxon>Enterobacterales</taxon>
        <taxon>Erwiniaceae</taxon>
        <taxon>Erwinia</taxon>
    </lineage>
</organism>
<dbReference type="EMBL" id="MAYS01000007">
    <property type="protein sequence ID" value="OFC63850.1"/>
    <property type="molecule type" value="Genomic_DNA"/>
</dbReference>
<accession>A0A1E7Z4Y7</accession>
<evidence type="ECO:0008006" key="3">
    <source>
        <dbReference type="Google" id="ProtNLM"/>
    </source>
</evidence>